<keyword evidence="1" id="KW-0378">Hydrolase</keyword>
<organism evidence="1 2">
    <name type="scientific">Clostridium tetanomorphum</name>
    <dbReference type="NCBI Taxonomy" id="1553"/>
    <lineage>
        <taxon>Bacteria</taxon>
        <taxon>Bacillati</taxon>
        <taxon>Bacillota</taxon>
        <taxon>Clostridia</taxon>
        <taxon>Eubacteriales</taxon>
        <taxon>Clostridiaceae</taxon>
        <taxon>Clostridium</taxon>
    </lineage>
</organism>
<dbReference type="CDD" id="cd07516">
    <property type="entry name" value="HAD_Pase"/>
    <property type="match status" value="1"/>
</dbReference>
<proteinExistence type="predicted"/>
<dbReference type="SUPFAM" id="SSF56784">
    <property type="entry name" value="HAD-like"/>
    <property type="match status" value="1"/>
</dbReference>
<evidence type="ECO:0000313" key="2">
    <source>
        <dbReference type="Proteomes" id="UP000563151"/>
    </source>
</evidence>
<dbReference type="SFLD" id="SFLDG01140">
    <property type="entry name" value="C2.B:_Phosphomannomutase_and_P"/>
    <property type="match status" value="1"/>
</dbReference>
<dbReference type="Gene3D" id="3.40.50.1000">
    <property type="entry name" value="HAD superfamily/HAD-like"/>
    <property type="match status" value="1"/>
</dbReference>
<dbReference type="InterPro" id="IPR000150">
    <property type="entry name" value="Cof"/>
</dbReference>
<dbReference type="EC" id="3.1.3.23" evidence="1"/>
<gene>
    <name evidence="1" type="primary">yidA</name>
    <name evidence="1" type="ORF">HGG79_15050</name>
</gene>
<dbReference type="InterPro" id="IPR006379">
    <property type="entry name" value="HAD-SF_hydro_IIB"/>
</dbReference>
<dbReference type="Pfam" id="PF08282">
    <property type="entry name" value="Hydrolase_3"/>
    <property type="match status" value="1"/>
</dbReference>
<accession>A0A923EC59</accession>
<dbReference type="SFLD" id="SFLDG01144">
    <property type="entry name" value="C2.B.4:_PGP_Like"/>
    <property type="match status" value="1"/>
</dbReference>
<reference evidence="1 2" key="1">
    <citation type="submission" date="2020-04" db="EMBL/GenBank/DDBJ databases">
        <title>Genomic insights into acetone-butanol-ethanol (ABE) fermentation by sequencing solventogenic clostridia strains.</title>
        <authorList>
            <person name="Brown S."/>
        </authorList>
    </citation>
    <scope>NUCLEOTIDE SEQUENCE [LARGE SCALE GENOMIC DNA]</scope>
    <source>
        <strain evidence="1 2">DJ011</strain>
    </source>
</reference>
<dbReference type="EMBL" id="JAAZWO010000022">
    <property type="protein sequence ID" value="MBC2399081.1"/>
    <property type="molecule type" value="Genomic_DNA"/>
</dbReference>
<protein>
    <submittedName>
        <fullName evidence="1">Sugar-phosphatase</fullName>
        <ecNumber evidence="1">3.1.3.23</ecNumber>
    </submittedName>
</protein>
<dbReference type="NCBIfam" id="NF007806">
    <property type="entry name" value="PRK10513.1"/>
    <property type="match status" value="1"/>
</dbReference>
<comment type="caution">
    <text evidence="1">The sequence shown here is derived from an EMBL/GenBank/DDBJ whole genome shotgun (WGS) entry which is preliminary data.</text>
</comment>
<dbReference type="PANTHER" id="PTHR10000:SF8">
    <property type="entry name" value="HAD SUPERFAMILY HYDROLASE-LIKE, TYPE 3"/>
    <property type="match status" value="1"/>
</dbReference>
<dbReference type="PROSITE" id="PS01228">
    <property type="entry name" value="COF_1"/>
    <property type="match status" value="1"/>
</dbReference>
<dbReference type="Proteomes" id="UP000563151">
    <property type="component" value="Unassembled WGS sequence"/>
</dbReference>
<name>A0A923EC59_CLOTT</name>
<dbReference type="PROSITE" id="PS01229">
    <property type="entry name" value="COF_2"/>
    <property type="match status" value="1"/>
</dbReference>
<dbReference type="RefSeq" id="WP_035148370.1">
    <property type="nucleotide sequence ID" value="NZ_JAAZWO010000022.1"/>
</dbReference>
<dbReference type="InterPro" id="IPR036412">
    <property type="entry name" value="HAD-like_sf"/>
</dbReference>
<dbReference type="NCBIfam" id="TIGR01484">
    <property type="entry name" value="HAD-SF-IIB"/>
    <property type="match status" value="1"/>
</dbReference>
<sequence length="269" mass="29966">MYKLIALDMDGTLLNSNKNISKENLTAIKNAKKLGVKIVLSTGRPLEGIKKYLNKLNLINDEDYSVVYNGAIVQNNKTGKLLCKKLLSIDDVAYLYDLSKKLNIHIHTLTPELCITPKSGKYTELECELNNIPLKVMDFHALNKELEIVKIVFADEPSLISKIMNKIPDEALSKYTVVRSAPFFLEFLNKKANKGSGVEVITESLNIDKNHVICVGDAGNDMHMIELAGLGVAMENAFPEVKKIADYITLTNDNHGVAHVINKFILSHK</sequence>
<dbReference type="Gene3D" id="3.30.1240.10">
    <property type="match status" value="1"/>
</dbReference>
<dbReference type="GO" id="GO:0050308">
    <property type="term" value="F:sugar-phosphatase activity"/>
    <property type="evidence" value="ECO:0007669"/>
    <property type="project" value="UniProtKB-EC"/>
</dbReference>
<dbReference type="PANTHER" id="PTHR10000">
    <property type="entry name" value="PHOSPHOSERINE PHOSPHATASE"/>
    <property type="match status" value="1"/>
</dbReference>
<dbReference type="AlphaFoldDB" id="A0A923EC59"/>
<dbReference type="GO" id="GO:0005829">
    <property type="term" value="C:cytosol"/>
    <property type="evidence" value="ECO:0007669"/>
    <property type="project" value="TreeGrafter"/>
</dbReference>
<keyword evidence="2" id="KW-1185">Reference proteome</keyword>
<dbReference type="InterPro" id="IPR023214">
    <property type="entry name" value="HAD_sf"/>
</dbReference>
<dbReference type="NCBIfam" id="TIGR00099">
    <property type="entry name" value="Cof-subfamily"/>
    <property type="match status" value="1"/>
</dbReference>
<evidence type="ECO:0000313" key="1">
    <source>
        <dbReference type="EMBL" id="MBC2399081.1"/>
    </source>
</evidence>
<dbReference type="GO" id="GO:0000287">
    <property type="term" value="F:magnesium ion binding"/>
    <property type="evidence" value="ECO:0007669"/>
    <property type="project" value="TreeGrafter"/>
</dbReference>
<dbReference type="SFLD" id="SFLDS00003">
    <property type="entry name" value="Haloacid_Dehalogenase"/>
    <property type="match status" value="1"/>
</dbReference>